<dbReference type="GeneID" id="102808323"/>
<accession>A0ABM0LXN0</accession>
<feature type="compositionally biased region" description="Basic and acidic residues" evidence="2">
    <location>
        <begin position="649"/>
        <end position="658"/>
    </location>
</feature>
<evidence type="ECO:0000313" key="6">
    <source>
        <dbReference type="RefSeq" id="XP_006812521.1"/>
    </source>
</evidence>
<feature type="signal peptide" evidence="4">
    <location>
        <begin position="1"/>
        <end position="22"/>
    </location>
</feature>
<keyword evidence="3" id="KW-0812">Transmembrane</keyword>
<dbReference type="Gene3D" id="2.60.40.760">
    <property type="entry name" value="Expansin, cellulose-binding-like domain"/>
    <property type="match status" value="2"/>
</dbReference>
<dbReference type="CDD" id="cd22271">
    <property type="entry name" value="DPBB_EXP_N-like"/>
    <property type="match status" value="1"/>
</dbReference>
<dbReference type="InterPro" id="IPR036749">
    <property type="entry name" value="Expansin_CBD_sf"/>
</dbReference>
<feature type="chain" id="PRO_5046688423" evidence="4">
    <location>
        <begin position="23"/>
        <end position="667"/>
    </location>
</feature>
<keyword evidence="1 4" id="KW-0732">Signal</keyword>
<dbReference type="InterPro" id="IPR036908">
    <property type="entry name" value="RlpA-like_sf"/>
</dbReference>
<dbReference type="PANTHER" id="PTHR31836">
    <property type="match status" value="1"/>
</dbReference>
<dbReference type="Proteomes" id="UP000694865">
    <property type="component" value="Unplaced"/>
</dbReference>
<reference evidence="6" key="1">
    <citation type="submission" date="2025-08" db="UniProtKB">
        <authorList>
            <consortium name="RefSeq"/>
        </authorList>
    </citation>
    <scope>IDENTIFICATION</scope>
    <source>
        <tissue evidence="6">Testes</tissue>
    </source>
</reference>
<feature type="transmembrane region" description="Helical" evidence="3">
    <location>
        <begin position="613"/>
        <end position="637"/>
    </location>
</feature>
<feature type="region of interest" description="Disordered" evidence="2">
    <location>
        <begin position="646"/>
        <end position="667"/>
    </location>
</feature>
<dbReference type="PANTHER" id="PTHR31836:SF21">
    <property type="entry name" value="EXPANSIN-LIKE PROTEIN 7"/>
    <property type="match status" value="1"/>
</dbReference>
<dbReference type="InterPro" id="IPR051477">
    <property type="entry name" value="Expansin_CellWall"/>
</dbReference>
<evidence type="ECO:0000256" key="1">
    <source>
        <dbReference type="ARBA" id="ARBA00022729"/>
    </source>
</evidence>
<organism evidence="5 6">
    <name type="scientific">Saccoglossus kowalevskii</name>
    <name type="common">Acorn worm</name>
    <dbReference type="NCBI Taxonomy" id="10224"/>
    <lineage>
        <taxon>Eukaryota</taxon>
        <taxon>Metazoa</taxon>
        <taxon>Hemichordata</taxon>
        <taxon>Enteropneusta</taxon>
        <taxon>Harrimaniidae</taxon>
        <taxon>Saccoglossus</taxon>
    </lineage>
</organism>
<proteinExistence type="predicted"/>
<dbReference type="RefSeq" id="XP_006812521.1">
    <property type="nucleotide sequence ID" value="XM_006812458.1"/>
</dbReference>
<dbReference type="Gene3D" id="2.40.40.10">
    <property type="entry name" value="RlpA-like domain"/>
    <property type="match status" value="2"/>
</dbReference>
<evidence type="ECO:0000313" key="5">
    <source>
        <dbReference type="Proteomes" id="UP000694865"/>
    </source>
</evidence>
<evidence type="ECO:0000256" key="2">
    <source>
        <dbReference type="SAM" id="MobiDB-lite"/>
    </source>
</evidence>
<dbReference type="SUPFAM" id="SSF50685">
    <property type="entry name" value="Barwin-like endoglucanases"/>
    <property type="match status" value="2"/>
</dbReference>
<protein>
    <submittedName>
        <fullName evidence="6">Uncharacterized protein LOC102808323</fullName>
    </submittedName>
</protein>
<gene>
    <name evidence="6" type="primary">LOC102808323</name>
</gene>
<sequence length="667" mass="73593">MKNSYCWIFGTVITVFVIKCVAVPCDLGEYHDGVVTPSTFHADEGICLLNLQSPNIYAAGIGDGSTNDAYYCGSCVNVSTPHAFIVAMVVDECKECVGDYDITLDIDAMNMLSANTGQMDVNVRWHLIPCPGMVRTKNITFEIQGVGSMTEFAIRAVDHAYPVTAMEVSTDGTLWSFLVRDERNYYHRQANVYTWDTPFLIKVYTTIEEKYVSYTIDNLNESQITSNVQFDNCGGQVPGESRESCDLGLYHDGLATPAKYTNYNGSCSLVPPPLTRGIYSAGIGDGSVVDAYYCGACVNVSTARAYIVAMVIDKCRGCVEQDDITLDEEGIYMLTGTWNAIDVTWRLTACPGLVGVENITFEFQTDSDVFAVRATNHIYPVTSMRLYYYGEWRVLIRDERNYYHRYFDSTQMTTPFNLTIFTSVTRQYVNYTFRELSLSPIHSNVQFDICDGSDSGVGASPTWFSTTRSISNESPTIPVTTQVLATTQPKTTFMTTPETTSPPTNSEVTTTRQVTTKFKAATTSLQATTTPPPTSTSDTTILLPVFTQIDPTLPTAYQNTSSTSHTTISVESTTHLEAAITDTILMTSMMTSEDPDAKQSSTQENGNPKVKGLGYIFIFAAVLLGIGALIEVAECVIRKMHIGSRRRQRLMDNDDTKPGNHVTPAEI</sequence>
<keyword evidence="3" id="KW-1133">Transmembrane helix</keyword>
<evidence type="ECO:0000256" key="3">
    <source>
        <dbReference type="SAM" id="Phobius"/>
    </source>
</evidence>
<evidence type="ECO:0000256" key="4">
    <source>
        <dbReference type="SAM" id="SignalP"/>
    </source>
</evidence>
<name>A0ABM0LXN0_SACKO</name>
<keyword evidence="3" id="KW-0472">Membrane</keyword>
<keyword evidence="5" id="KW-1185">Reference proteome</keyword>